<proteinExistence type="predicted"/>
<keyword evidence="4" id="KW-1185">Reference proteome</keyword>
<feature type="transmembrane region" description="Helical" evidence="1">
    <location>
        <begin position="35"/>
        <end position="57"/>
    </location>
</feature>
<protein>
    <recommendedName>
        <fullName evidence="5">Branched-chain amino acid ABC transporter permease</fullName>
    </recommendedName>
</protein>
<gene>
    <name evidence="3" type="ORF">ACFSM0_17710</name>
</gene>
<evidence type="ECO:0000313" key="4">
    <source>
        <dbReference type="Proteomes" id="UP001597413"/>
    </source>
</evidence>
<dbReference type="Proteomes" id="UP001597413">
    <property type="component" value="Unassembled WGS sequence"/>
</dbReference>
<keyword evidence="2" id="KW-0732">Signal</keyword>
<name>A0ABW5AEJ2_9RHOB</name>
<evidence type="ECO:0000313" key="3">
    <source>
        <dbReference type="EMBL" id="MFD2175931.1"/>
    </source>
</evidence>
<comment type="caution">
    <text evidence="3">The sequence shown here is derived from an EMBL/GenBank/DDBJ whole genome shotgun (WGS) entry which is preliminary data.</text>
</comment>
<evidence type="ECO:0008006" key="5">
    <source>
        <dbReference type="Google" id="ProtNLM"/>
    </source>
</evidence>
<keyword evidence="1" id="KW-1133">Transmembrane helix</keyword>
<sequence length="63" mass="6356">MKRSRLTFRRALALAPVLLAASVEAAQAGPGIPLFTIFAGGAAYTFALPSLVVGLLLNAASAA</sequence>
<reference evidence="4" key="1">
    <citation type="journal article" date="2019" name="Int. J. Syst. Evol. Microbiol.">
        <title>The Global Catalogue of Microorganisms (GCM) 10K type strain sequencing project: providing services to taxonomists for standard genome sequencing and annotation.</title>
        <authorList>
            <consortium name="The Broad Institute Genomics Platform"/>
            <consortium name="The Broad Institute Genome Sequencing Center for Infectious Disease"/>
            <person name="Wu L."/>
            <person name="Ma J."/>
        </authorList>
    </citation>
    <scope>NUCLEOTIDE SEQUENCE [LARGE SCALE GENOMIC DNA]</scope>
    <source>
        <strain evidence="4">CCUG 55131</strain>
    </source>
</reference>
<evidence type="ECO:0000256" key="1">
    <source>
        <dbReference type="SAM" id="Phobius"/>
    </source>
</evidence>
<keyword evidence="1" id="KW-0472">Membrane</keyword>
<organism evidence="3 4">
    <name type="scientific">Rhodobacter lacus</name>
    <dbReference type="NCBI Taxonomy" id="1641972"/>
    <lineage>
        <taxon>Bacteria</taxon>
        <taxon>Pseudomonadati</taxon>
        <taxon>Pseudomonadota</taxon>
        <taxon>Alphaproteobacteria</taxon>
        <taxon>Rhodobacterales</taxon>
        <taxon>Rhodobacter group</taxon>
        <taxon>Rhodobacter</taxon>
    </lineage>
</organism>
<keyword evidence="1" id="KW-0812">Transmembrane</keyword>
<accession>A0ABW5AEJ2</accession>
<feature type="signal peptide" evidence="2">
    <location>
        <begin position="1"/>
        <end position="28"/>
    </location>
</feature>
<feature type="chain" id="PRO_5047423311" description="Branched-chain amino acid ABC transporter permease" evidence="2">
    <location>
        <begin position="29"/>
        <end position="63"/>
    </location>
</feature>
<feature type="non-terminal residue" evidence="3">
    <location>
        <position position="63"/>
    </location>
</feature>
<evidence type="ECO:0000256" key="2">
    <source>
        <dbReference type="SAM" id="SignalP"/>
    </source>
</evidence>
<dbReference type="RefSeq" id="WP_377393695.1">
    <property type="nucleotide sequence ID" value="NZ_JBHUIX010000027.1"/>
</dbReference>
<dbReference type="EMBL" id="JBHUIX010000027">
    <property type="protein sequence ID" value="MFD2175931.1"/>
    <property type="molecule type" value="Genomic_DNA"/>
</dbReference>